<dbReference type="OrthoDB" id="3675359at2"/>
<evidence type="ECO:0000313" key="4">
    <source>
        <dbReference type="Proteomes" id="UP000291469"/>
    </source>
</evidence>
<dbReference type="InterPro" id="IPR050807">
    <property type="entry name" value="TransReg_Diox_bact_type"/>
</dbReference>
<organism evidence="3 4">
    <name type="scientific">Egibacter rhizosphaerae</name>
    <dbReference type="NCBI Taxonomy" id="1670831"/>
    <lineage>
        <taxon>Bacteria</taxon>
        <taxon>Bacillati</taxon>
        <taxon>Actinomycetota</taxon>
        <taxon>Nitriliruptoria</taxon>
        <taxon>Egibacterales</taxon>
        <taxon>Egibacteraceae</taxon>
        <taxon>Egibacter</taxon>
    </lineage>
</organism>
<dbReference type="GO" id="GO:0003700">
    <property type="term" value="F:DNA-binding transcription factor activity"/>
    <property type="evidence" value="ECO:0007669"/>
    <property type="project" value="TreeGrafter"/>
</dbReference>
<dbReference type="PANTHER" id="PTHR46797:SF1">
    <property type="entry name" value="METHYLPHOSPHONATE SYNTHASE"/>
    <property type="match status" value="1"/>
</dbReference>
<dbReference type="SUPFAM" id="SSF47413">
    <property type="entry name" value="lambda repressor-like DNA-binding domains"/>
    <property type="match status" value="1"/>
</dbReference>
<name>A0A411YG42_9ACTN</name>
<feature type="domain" description="HTH cro/C1-type" evidence="2">
    <location>
        <begin position="21"/>
        <end position="74"/>
    </location>
</feature>
<dbReference type="InterPro" id="IPR001387">
    <property type="entry name" value="Cro/C1-type_HTH"/>
</dbReference>
<dbReference type="AlphaFoldDB" id="A0A411YG42"/>
<dbReference type="EMBL" id="CP036402">
    <property type="protein sequence ID" value="QBI20117.1"/>
    <property type="molecule type" value="Genomic_DNA"/>
</dbReference>
<dbReference type="SUPFAM" id="SSF48452">
    <property type="entry name" value="TPR-like"/>
    <property type="match status" value="1"/>
</dbReference>
<dbReference type="PANTHER" id="PTHR46797">
    <property type="entry name" value="HTH-TYPE TRANSCRIPTIONAL REGULATOR"/>
    <property type="match status" value="1"/>
</dbReference>
<accession>A0A411YG42</accession>
<dbReference type="KEGG" id="erz:ER308_11445"/>
<evidence type="ECO:0000256" key="1">
    <source>
        <dbReference type="ARBA" id="ARBA00023125"/>
    </source>
</evidence>
<dbReference type="RefSeq" id="WP_131155114.1">
    <property type="nucleotide sequence ID" value="NZ_CP036402.1"/>
</dbReference>
<dbReference type="InterPro" id="IPR011990">
    <property type="entry name" value="TPR-like_helical_dom_sf"/>
</dbReference>
<keyword evidence="1" id="KW-0238">DNA-binding</keyword>
<reference evidence="3 4" key="1">
    <citation type="submission" date="2019-01" db="EMBL/GenBank/DDBJ databases">
        <title>Egibacter rhizosphaerae EGI 80759T.</title>
        <authorList>
            <person name="Chen D.-D."/>
            <person name="Tian Y."/>
            <person name="Jiao J.-Y."/>
            <person name="Zhang X.-T."/>
            <person name="Zhang Y.-G."/>
            <person name="Zhang Y."/>
            <person name="Xiao M."/>
            <person name="Shu W.-S."/>
            <person name="Li W.-J."/>
        </authorList>
    </citation>
    <scope>NUCLEOTIDE SEQUENCE [LARGE SCALE GENOMIC DNA]</scope>
    <source>
        <strain evidence="3 4">EGI 80759</strain>
    </source>
</reference>
<sequence length="459" mass="49219">MQRPGEVGVRGLEQPYLGQRLRRLRIERFLTQRQVAGQAMTASYVSLVEAGRRTPTLDAVVAMAHALGVSLGDLLSVEGLADLGLATGGITEQAPHARDAPLDTLIHEWLADDAMQVRDHATAAAILTGAFDKARDRGDHLAAIATGRRLQGALAATNQHQRRAELLTDLLDLVVDQRSVDLEVLVRSDLAGALRDIDDIDRALACTRAALARLPASSLADTSAYLRLMTVHVSVLVEADDHDELPGALSQLGDAVDKVDSAELRGRAHWVASRGHAVLGNAGHASQHLAQAHALLSPASMPLLEWLRFCRSAAMVALEATDTDTARRWVEDADAAAAALGVEAERREVDVLRARCLLQAGHAEAARDFLAKALEGTEPAPDAEHAGSLPHLTTQLWLLHAQAAHECGDTTHAAQLLRQAADHAESKGHYETALRALRVRDALNSEPPDTSVLDVSEFL</sequence>
<dbReference type="PROSITE" id="PS50943">
    <property type="entry name" value="HTH_CROC1"/>
    <property type="match status" value="1"/>
</dbReference>
<dbReference type="SMART" id="SM00530">
    <property type="entry name" value="HTH_XRE"/>
    <property type="match status" value="1"/>
</dbReference>
<dbReference type="Proteomes" id="UP000291469">
    <property type="component" value="Chromosome"/>
</dbReference>
<dbReference type="InterPro" id="IPR010982">
    <property type="entry name" value="Lambda_DNA-bd_dom_sf"/>
</dbReference>
<gene>
    <name evidence="3" type="ORF">ER308_11445</name>
</gene>
<dbReference type="CDD" id="cd00093">
    <property type="entry name" value="HTH_XRE"/>
    <property type="match status" value="1"/>
</dbReference>
<keyword evidence="4" id="KW-1185">Reference proteome</keyword>
<dbReference type="Pfam" id="PF13560">
    <property type="entry name" value="HTH_31"/>
    <property type="match status" value="1"/>
</dbReference>
<dbReference type="Gene3D" id="1.25.40.10">
    <property type="entry name" value="Tetratricopeptide repeat domain"/>
    <property type="match status" value="1"/>
</dbReference>
<dbReference type="Gene3D" id="1.10.260.40">
    <property type="entry name" value="lambda repressor-like DNA-binding domains"/>
    <property type="match status" value="1"/>
</dbReference>
<protein>
    <submittedName>
        <fullName evidence="3">XRE family transcriptional regulator</fullName>
    </submittedName>
</protein>
<evidence type="ECO:0000259" key="2">
    <source>
        <dbReference type="PROSITE" id="PS50943"/>
    </source>
</evidence>
<evidence type="ECO:0000313" key="3">
    <source>
        <dbReference type="EMBL" id="QBI20117.1"/>
    </source>
</evidence>
<dbReference type="GO" id="GO:0003677">
    <property type="term" value="F:DNA binding"/>
    <property type="evidence" value="ECO:0007669"/>
    <property type="project" value="UniProtKB-KW"/>
</dbReference>
<proteinExistence type="predicted"/>
<dbReference type="GO" id="GO:0005829">
    <property type="term" value="C:cytosol"/>
    <property type="evidence" value="ECO:0007669"/>
    <property type="project" value="TreeGrafter"/>
</dbReference>